<dbReference type="PANTHER" id="PTHR12993:SF11">
    <property type="entry name" value="N-ACETYLGLUCOSAMINYL-PHOSPHATIDYLINOSITOL DE-N-ACETYLASE"/>
    <property type="match status" value="1"/>
</dbReference>
<dbReference type="Gene3D" id="3.40.50.10320">
    <property type="entry name" value="LmbE-like"/>
    <property type="match status" value="1"/>
</dbReference>
<dbReference type="PANTHER" id="PTHR12993">
    <property type="entry name" value="N-ACETYLGLUCOSAMINYL-PHOSPHATIDYLINOSITOL DE-N-ACETYLASE-RELATED"/>
    <property type="match status" value="1"/>
</dbReference>
<keyword evidence="3" id="KW-1185">Reference proteome</keyword>
<protein>
    <submittedName>
        <fullName evidence="2">GlcNAc-PI de-N-acetylase</fullName>
    </submittedName>
</protein>
<reference evidence="2 3" key="1">
    <citation type="submission" date="2019-02" db="EMBL/GenBank/DDBJ databases">
        <title>Deep-cultivation of Planctomycetes and their phenomic and genomic characterization uncovers novel biology.</title>
        <authorList>
            <person name="Wiegand S."/>
            <person name="Jogler M."/>
            <person name="Boedeker C."/>
            <person name="Pinto D."/>
            <person name="Vollmers J."/>
            <person name="Rivas-Marin E."/>
            <person name="Kohn T."/>
            <person name="Peeters S.H."/>
            <person name="Heuer A."/>
            <person name="Rast P."/>
            <person name="Oberbeckmann S."/>
            <person name="Bunk B."/>
            <person name="Jeske O."/>
            <person name="Meyerdierks A."/>
            <person name="Storesund J.E."/>
            <person name="Kallscheuer N."/>
            <person name="Luecker S."/>
            <person name="Lage O.M."/>
            <person name="Pohl T."/>
            <person name="Merkel B.J."/>
            <person name="Hornburger P."/>
            <person name="Mueller R.-W."/>
            <person name="Bruemmer F."/>
            <person name="Labrenz M."/>
            <person name="Spormann A.M."/>
            <person name="Op den Camp H."/>
            <person name="Overmann J."/>
            <person name="Amann R."/>
            <person name="Jetten M.S.M."/>
            <person name="Mascher T."/>
            <person name="Medema M.H."/>
            <person name="Devos D.P."/>
            <person name="Kaster A.-K."/>
            <person name="Ovreas L."/>
            <person name="Rohde M."/>
            <person name="Galperin M.Y."/>
            <person name="Jogler C."/>
        </authorList>
    </citation>
    <scope>NUCLEOTIDE SEQUENCE [LARGE SCALE GENOMIC DNA]</scope>
    <source>
        <strain evidence="2 3">Pla85_3_4</strain>
    </source>
</reference>
<evidence type="ECO:0000313" key="3">
    <source>
        <dbReference type="Proteomes" id="UP000317648"/>
    </source>
</evidence>
<dbReference type="InterPro" id="IPR024078">
    <property type="entry name" value="LmbE-like_dom_sf"/>
</dbReference>
<dbReference type="Proteomes" id="UP000317648">
    <property type="component" value="Chromosome"/>
</dbReference>
<proteinExistence type="predicted"/>
<evidence type="ECO:0000313" key="2">
    <source>
        <dbReference type="EMBL" id="QDU93753.1"/>
    </source>
</evidence>
<accession>A0A518DPL5</accession>
<organism evidence="2 3">
    <name type="scientific">Lignipirellula cremea</name>
    <dbReference type="NCBI Taxonomy" id="2528010"/>
    <lineage>
        <taxon>Bacteria</taxon>
        <taxon>Pseudomonadati</taxon>
        <taxon>Planctomycetota</taxon>
        <taxon>Planctomycetia</taxon>
        <taxon>Pirellulales</taxon>
        <taxon>Pirellulaceae</taxon>
        <taxon>Lignipirellula</taxon>
    </lineage>
</organism>
<gene>
    <name evidence="2" type="ORF">Pla8534_15360</name>
</gene>
<keyword evidence="1" id="KW-0732">Signal</keyword>
<dbReference type="KEGG" id="lcre:Pla8534_15360"/>
<dbReference type="Pfam" id="PF02585">
    <property type="entry name" value="PIG-L"/>
    <property type="match status" value="1"/>
</dbReference>
<dbReference type="PROSITE" id="PS51257">
    <property type="entry name" value="PROKAR_LIPOPROTEIN"/>
    <property type="match status" value="1"/>
</dbReference>
<name>A0A518DPL5_9BACT</name>
<feature type="chain" id="PRO_5022135540" evidence="1">
    <location>
        <begin position="30"/>
        <end position="293"/>
    </location>
</feature>
<feature type="signal peptide" evidence="1">
    <location>
        <begin position="1"/>
        <end position="29"/>
    </location>
</feature>
<dbReference type="SUPFAM" id="SSF102588">
    <property type="entry name" value="LmbE-like"/>
    <property type="match status" value="1"/>
</dbReference>
<dbReference type="EMBL" id="CP036433">
    <property type="protein sequence ID" value="QDU93753.1"/>
    <property type="molecule type" value="Genomic_DNA"/>
</dbReference>
<dbReference type="InterPro" id="IPR003737">
    <property type="entry name" value="GlcNAc_PI_deacetylase-related"/>
</dbReference>
<dbReference type="RefSeq" id="WP_145050983.1">
    <property type="nucleotide sequence ID" value="NZ_CP036433.1"/>
</dbReference>
<dbReference type="GO" id="GO:0016811">
    <property type="term" value="F:hydrolase activity, acting on carbon-nitrogen (but not peptide) bonds, in linear amides"/>
    <property type="evidence" value="ECO:0007669"/>
    <property type="project" value="TreeGrafter"/>
</dbReference>
<dbReference type="OrthoDB" id="9815144at2"/>
<evidence type="ECO:0000256" key="1">
    <source>
        <dbReference type="SAM" id="SignalP"/>
    </source>
</evidence>
<sequence length="293" mass="32280" precursor="true">MDLKRPFRFLAGLLLALAACWSGGMVSMACGEEPDMKRLDVLIVAPHSDDEIIGCTSVLLRALVQKKNVGVVVVTAGDAFARGAAAAARKQPAMLEPKEFEHLAGLRQNHTLHAMRGLRVPLENVQFLGYPDGGLRQMHQADDGKTYRQPFTHRTATYGPIVRDYHSQQHGKPAPYTKAAVLADLVEILKARRPREIYVTHEVDTHGDHQAAFWFVRDAAQAAGFQGSLFTFVVHGEPPAAEPDKSITLTAEELQAKRDLLLGYQVGVSPAHDDLADTYAKPIEQFWLSSPKR</sequence>
<dbReference type="AlphaFoldDB" id="A0A518DPL5"/>